<protein>
    <submittedName>
        <fullName evidence="2">Uncharacterized protein</fullName>
    </submittedName>
</protein>
<organism evidence="2 3">
    <name type="scientific">Halobacillus alkaliphilus</name>
    <dbReference type="NCBI Taxonomy" id="396056"/>
    <lineage>
        <taxon>Bacteria</taxon>
        <taxon>Bacillati</taxon>
        <taxon>Bacillota</taxon>
        <taxon>Bacilli</taxon>
        <taxon>Bacillales</taxon>
        <taxon>Bacillaceae</taxon>
        <taxon>Halobacillus</taxon>
    </lineage>
</organism>
<dbReference type="Proteomes" id="UP000198897">
    <property type="component" value="Unassembled WGS sequence"/>
</dbReference>
<keyword evidence="1" id="KW-0472">Membrane</keyword>
<keyword evidence="1" id="KW-0812">Transmembrane</keyword>
<reference evidence="3" key="1">
    <citation type="submission" date="2016-10" db="EMBL/GenBank/DDBJ databases">
        <authorList>
            <person name="Varghese N."/>
            <person name="Submissions S."/>
        </authorList>
    </citation>
    <scope>NUCLEOTIDE SEQUENCE [LARGE SCALE GENOMIC DNA]</scope>
    <source>
        <strain evidence="3">FP5</strain>
    </source>
</reference>
<gene>
    <name evidence="2" type="ORF">SAMN05216353_103191</name>
</gene>
<evidence type="ECO:0000313" key="3">
    <source>
        <dbReference type="Proteomes" id="UP000198897"/>
    </source>
</evidence>
<sequence>MRKKNWTLFIFLLVLGFAWGIYYWFGIVQ</sequence>
<name>A0A1I2KBL6_9BACI</name>
<keyword evidence="3" id="KW-1185">Reference proteome</keyword>
<keyword evidence="1" id="KW-1133">Transmembrane helix</keyword>
<proteinExistence type="predicted"/>
<feature type="transmembrane region" description="Helical" evidence="1">
    <location>
        <begin position="6"/>
        <end position="25"/>
    </location>
</feature>
<dbReference type="EMBL" id="FOOG01000003">
    <property type="protein sequence ID" value="SFF62617.1"/>
    <property type="molecule type" value="Genomic_DNA"/>
</dbReference>
<evidence type="ECO:0000313" key="2">
    <source>
        <dbReference type="EMBL" id="SFF62617.1"/>
    </source>
</evidence>
<evidence type="ECO:0000256" key="1">
    <source>
        <dbReference type="SAM" id="Phobius"/>
    </source>
</evidence>
<dbReference type="AlphaFoldDB" id="A0A1I2KBL6"/>
<accession>A0A1I2KBL6</accession>